<dbReference type="AlphaFoldDB" id="A0A4P6JIK8"/>
<dbReference type="OrthoDB" id="21828at2"/>
<dbReference type="Gene3D" id="1.10.3730.20">
    <property type="match status" value="1"/>
</dbReference>
<feature type="transmembrane region" description="Helical" evidence="8">
    <location>
        <begin position="84"/>
        <end position="104"/>
    </location>
</feature>
<evidence type="ECO:0000256" key="2">
    <source>
        <dbReference type="ARBA" id="ARBA00022448"/>
    </source>
</evidence>
<reference evidence="9 10" key="1">
    <citation type="submission" date="2019-01" db="EMBL/GenBank/DDBJ databases">
        <title>Ktedonosporobacter rubrisoli SCAWS-G2.</title>
        <authorList>
            <person name="Huang Y."/>
            <person name="Yan B."/>
        </authorList>
    </citation>
    <scope>NUCLEOTIDE SEQUENCE [LARGE SCALE GENOMIC DNA]</scope>
    <source>
        <strain evidence="9 10">SCAWS-G2</strain>
    </source>
</reference>
<organism evidence="9 10">
    <name type="scientific">Ktedonosporobacter rubrisoli</name>
    <dbReference type="NCBI Taxonomy" id="2509675"/>
    <lineage>
        <taxon>Bacteria</taxon>
        <taxon>Bacillati</taxon>
        <taxon>Chloroflexota</taxon>
        <taxon>Ktedonobacteria</taxon>
        <taxon>Ktedonobacterales</taxon>
        <taxon>Ktedonosporobacteraceae</taxon>
        <taxon>Ktedonosporobacter</taxon>
    </lineage>
</organism>
<dbReference type="PANTHER" id="PTHR30561:SF0">
    <property type="entry name" value="GUANIDINIUM EXPORTER"/>
    <property type="match status" value="1"/>
</dbReference>
<evidence type="ECO:0000256" key="3">
    <source>
        <dbReference type="ARBA" id="ARBA00022475"/>
    </source>
</evidence>
<evidence type="ECO:0000313" key="10">
    <source>
        <dbReference type="Proteomes" id="UP000290365"/>
    </source>
</evidence>
<dbReference type="PANTHER" id="PTHR30561">
    <property type="entry name" value="SMR FAMILY PROTON-DEPENDENT DRUG EFFLUX TRANSPORTER SUGE"/>
    <property type="match status" value="1"/>
</dbReference>
<comment type="similarity">
    <text evidence="7">Belongs to the drug/metabolite transporter (DMT) superfamily. Small multidrug resistance (SMR) (TC 2.A.7.1) family.</text>
</comment>
<dbReference type="RefSeq" id="WP_129885339.1">
    <property type="nucleotide sequence ID" value="NZ_CP035758.1"/>
</dbReference>
<evidence type="ECO:0000313" key="9">
    <source>
        <dbReference type="EMBL" id="QBD74740.1"/>
    </source>
</evidence>
<dbReference type="FunFam" id="1.10.3730.20:FF:000001">
    <property type="entry name" value="Quaternary ammonium compound resistance transporter SugE"/>
    <property type="match status" value="1"/>
</dbReference>
<dbReference type="Proteomes" id="UP000290365">
    <property type="component" value="Chromosome"/>
</dbReference>
<dbReference type="SUPFAM" id="SSF103481">
    <property type="entry name" value="Multidrug resistance efflux transporter EmrE"/>
    <property type="match status" value="1"/>
</dbReference>
<keyword evidence="4 7" id="KW-0812">Transmembrane</keyword>
<accession>A0A4P6JIK8</accession>
<name>A0A4P6JIK8_KTERU</name>
<feature type="transmembrane region" description="Helical" evidence="8">
    <location>
        <begin position="59"/>
        <end position="78"/>
    </location>
</feature>
<proteinExistence type="inferred from homology"/>
<keyword evidence="3" id="KW-1003">Cell membrane</keyword>
<dbReference type="InterPro" id="IPR000390">
    <property type="entry name" value="Small_drug/metabolite_transptr"/>
</dbReference>
<dbReference type="InterPro" id="IPR037185">
    <property type="entry name" value="EmrE-like"/>
</dbReference>
<dbReference type="KEGG" id="kbs:EPA93_01530"/>
<evidence type="ECO:0000256" key="7">
    <source>
        <dbReference type="RuleBase" id="RU003942"/>
    </source>
</evidence>
<comment type="subcellular location">
    <subcellularLocation>
        <location evidence="1 7">Cell membrane</location>
        <topology evidence="1 7">Multi-pass membrane protein</topology>
    </subcellularLocation>
</comment>
<protein>
    <submittedName>
        <fullName evidence="9">Quaternary ammonium compound efflux SMR transporter SugE</fullName>
    </submittedName>
</protein>
<dbReference type="Pfam" id="PF00893">
    <property type="entry name" value="Multi_Drug_Res"/>
    <property type="match status" value="1"/>
</dbReference>
<keyword evidence="6 8" id="KW-0472">Membrane</keyword>
<dbReference type="GO" id="GO:0005886">
    <property type="term" value="C:plasma membrane"/>
    <property type="evidence" value="ECO:0007669"/>
    <property type="project" value="UniProtKB-SubCell"/>
</dbReference>
<dbReference type="NCBIfam" id="NF008512">
    <property type="entry name" value="PRK11431.1"/>
    <property type="match status" value="1"/>
</dbReference>
<gene>
    <name evidence="9" type="primary">sugE</name>
    <name evidence="9" type="ORF">EPA93_01530</name>
</gene>
<dbReference type="EMBL" id="CP035758">
    <property type="protein sequence ID" value="QBD74740.1"/>
    <property type="molecule type" value="Genomic_DNA"/>
</dbReference>
<evidence type="ECO:0000256" key="5">
    <source>
        <dbReference type="ARBA" id="ARBA00022989"/>
    </source>
</evidence>
<keyword evidence="2" id="KW-0813">Transport</keyword>
<dbReference type="GO" id="GO:0022857">
    <property type="term" value="F:transmembrane transporter activity"/>
    <property type="evidence" value="ECO:0007669"/>
    <property type="project" value="InterPro"/>
</dbReference>
<evidence type="ECO:0000256" key="8">
    <source>
        <dbReference type="SAM" id="Phobius"/>
    </source>
</evidence>
<sequence>MAWILLVIAGLFEVVWALALKASHNFTQLVPSIIMLVGMVISVWLLSVALKTLPVGTGYAVWTGIGALGTVILGIVLFGESASLPKLFFAALLIIGILGLKFVAPE</sequence>
<evidence type="ECO:0000256" key="4">
    <source>
        <dbReference type="ARBA" id="ARBA00022692"/>
    </source>
</evidence>
<evidence type="ECO:0000256" key="6">
    <source>
        <dbReference type="ARBA" id="ARBA00023136"/>
    </source>
</evidence>
<feature type="transmembrane region" description="Helical" evidence="8">
    <location>
        <begin position="27"/>
        <end position="47"/>
    </location>
</feature>
<keyword evidence="5 8" id="KW-1133">Transmembrane helix</keyword>
<dbReference type="InterPro" id="IPR045324">
    <property type="entry name" value="Small_multidrug_res"/>
</dbReference>
<keyword evidence="10" id="KW-1185">Reference proteome</keyword>
<evidence type="ECO:0000256" key="1">
    <source>
        <dbReference type="ARBA" id="ARBA00004651"/>
    </source>
</evidence>